<accession>A0A9W6CXE9</accession>
<dbReference type="Proteomes" id="UP001144396">
    <property type="component" value="Unassembled WGS sequence"/>
</dbReference>
<organism evidence="4 5">
    <name type="scientific">Agromyces rhizosphaerae</name>
    <dbReference type="NCBI Taxonomy" id="88374"/>
    <lineage>
        <taxon>Bacteria</taxon>
        <taxon>Bacillati</taxon>
        <taxon>Actinomycetota</taxon>
        <taxon>Actinomycetes</taxon>
        <taxon>Micrococcales</taxon>
        <taxon>Microbacteriaceae</taxon>
        <taxon>Agromyces</taxon>
    </lineage>
</organism>
<gene>
    <name evidence="4" type="ORF">ARHIZOSPH14_26340</name>
</gene>
<dbReference type="GO" id="GO:0003677">
    <property type="term" value="F:DNA binding"/>
    <property type="evidence" value="ECO:0007669"/>
    <property type="project" value="InterPro"/>
</dbReference>
<dbReference type="SMART" id="SM00421">
    <property type="entry name" value="HTH_LUXR"/>
    <property type="match status" value="1"/>
</dbReference>
<reference evidence="4" key="1">
    <citation type="submission" date="2022-12" db="EMBL/GenBank/DDBJ databases">
        <title>Reference genome sequencing for broad-spectrum identification of bacterial and archaeal isolates by mass spectrometry.</title>
        <authorList>
            <person name="Sekiguchi Y."/>
            <person name="Tourlousse D.M."/>
        </authorList>
    </citation>
    <scope>NUCLEOTIDE SEQUENCE</scope>
    <source>
        <strain evidence="4">14</strain>
    </source>
</reference>
<evidence type="ECO:0000256" key="2">
    <source>
        <dbReference type="ARBA" id="ARBA00022840"/>
    </source>
</evidence>
<evidence type="ECO:0000259" key="3">
    <source>
        <dbReference type="PROSITE" id="PS50043"/>
    </source>
</evidence>
<dbReference type="CDD" id="cd06170">
    <property type="entry name" value="LuxR_C_like"/>
    <property type="match status" value="1"/>
</dbReference>
<dbReference type="Pfam" id="PF00196">
    <property type="entry name" value="GerE"/>
    <property type="match status" value="1"/>
</dbReference>
<dbReference type="SUPFAM" id="SSF52540">
    <property type="entry name" value="P-loop containing nucleoside triphosphate hydrolases"/>
    <property type="match status" value="1"/>
</dbReference>
<protein>
    <recommendedName>
        <fullName evidence="3">HTH luxR-type domain-containing protein</fullName>
    </recommendedName>
</protein>
<keyword evidence="1" id="KW-0547">Nucleotide-binding</keyword>
<dbReference type="PROSITE" id="PS00622">
    <property type="entry name" value="HTH_LUXR_1"/>
    <property type="match status" value="1"/>
</dbReference>
<dbReference type="GO" id="GO:0005524">
    <property type="term" value="F:ATP binding"/>
    <property type="evidence" value="ECO:0007669"/>
    <property type="project" value="UniProtKB-KW"/>
</dbReference>
<dbReference type="GO" id="GO:0006355">
    <property type="term" value="P:regulation of DNA-templated transcription"/>
    <property type="evidence" value="ECO:0007669"/>
    <property type="project" value="InterPro"/>
</dbReference>
<dbReference type="InterPro" id="IPR011990">
    <property type="entry name" value="TPR-like_helical_dom_sf"/>
</dbReference>
<dbReference type="PRINTS" id="PR00038">
    <property type="entry name" value="HTHLUXR"/>
</dbReference>
<dbReference type="Pfam" id="PF13191">
    <property type="entry name" value="AAA_16"/>
    <property type="match status" value="1"/>
</dbReference>
<dbReference type="InterPro" id="IPR041664">
    <property type="entry name" value="AAA_16"/>
</dbReference>
<comment type="caution">
    <text evidence="4">The sequence shown here is derived from an EMBL/GenBank/DDBJ whole genome shotgun (WGS) entry which is preliminary data.</text>
</comment>
<dbReference type="InterPro" id="IPR000792">
    <property type="entry name" value="Tscrpt_reg_LuxR_C"/>
</dbReference>
<dbReference type="Gene3D" id="1.25.40.10">
    <property type="entry name" value="Tetratricopeptide repeat domain"/>
    <property type="match status" value="1"/>
</dbReference>
<keyword evidence="2" id="KW-0067">ATP-binding</keyword>
<dbReference type="SUPFAM" id="SSF48452">
    <property type="entry name" value="TPR-like"/>
    <property type="match status" value="1"/>
</dbReference>
<proteinExistence type="predicted"/>
<dbReference type="AlphaFoldDB" id="A0A9W6CXE9"/>
<evidence type="ECO:0000313" key="5">
    <source>
        <dbReference type="Proteomes" id="UP001144396"/>
    </source>
</evidence>
<dbReference type="EMBL" id="BSDP01000001">
    <property type="protein sequence ID" value="GLI28392.1"/>
    <property type="molecule type" value="Genomic_DNA"/>
</dbReference>
<dbReference type="PROSITE" id="PS50043">
    <property type="entry name" value="HTH_LUXR_2"/>
    <property type="match status" value="1"/>
</dbReference>
<sequence>MGAAPTRSMAGRRAEMQALRDAYEAARGGETRVVLVGGEAGIGKSRLVEEFTSGLEEPFVARGQCIELADAGAPLIPIRQVVRALVREFGEQAARDAAGPSSDALRTLFPGGGDAHPSGGAGLLEEGFLRLVEGLAQQRPLVLVVEDVHWADASTMAVVQYAIRLLRDARAMLVLTARTAELPRGHRLRTDLAELDRLRAVSRIELPRLTRDDVAQMAGAAHADRVDELSERSGGIPFFVEELLGANPHDLPHSLTDLLAARYERMSADTRAALRLMAVGGLRVEHDLLEIVHDGESARMERAIREAVDGGLVVADRSGYAFRHALVREVVDGELMPGERSRHHARYAEALQDRPGPGVDVEVSTHFLAARRFDESFAAARRAIEESERTYAMSTVAAMAERMIDIWDQVPDAEETAGMSRVDLLQAAAHAHRAAGSAVRAIPLTELAMESAGEDPLLMARLLGDNGRDLYRIGEPGAQTLMERGLALIADDPSHEALVVRAEILADLSAAHMMQGSDDTLDIAERALEVGASVGEDGRRAASIGANIAGVALVDRGRVEQAMERFAQAREFAGDDWAPRVRLAINLSDSLLQLGRYREAVEVAETALEEARERGEERGTGVMLASNAAEPLFAIGEWDRARRVLERTLRSDAPMAFRRFLEHMQLWMLVWSGDLDAANDWNRMIRGRRDEVGRIERQVETGAAYDEAELLLANGDPAAAFARLEPIIFDGRDDRPADRLLLLALAARIIGAMRDRGIAPPRPADDLRTALETLQGWESAPVWTAIALAELTDDPAERAGVWQPALDLLAEGKGHRHLLGYGLVRQGTALLDAGERERAAERIAQGRAEAEALGSGLVVRMADDVAGRAGLRVGAPEAGGADAELTAREQQVLDLVAAGLSNREIGERLFISGKTVSVHVSAVLRKLGVGSRTEAAALAGAARASRH</sequence>
<feature type="domain" description="HTH luxR-type" evidence="3">
    <location>
        <begin position="878"/>
        <end position="943"/>
    </location>
</feature>
<evidence type="ECO:0000313" key="4">
    <source>
        <dbReference type="EMBL" id="GLI28392.1"/>
    </source>
</evidence>
<dbReference type="GO" id="GO:0005737">
    <property type="term" value="C:cytoplasm"/>
    <property type="evidence" value="ECO:0007669"/>
    <property type="project" value="TreeGrafter"/>
</dbReference>
<dbReference type="SUPFAM" id="SSF46894">
    <property type="entry name" value="C-terminal effector domain of the bipartite response regulators"/>
    <property type="match status" value="1"/>
</dbReference>
<dbReference type="InterPro" id="IPR016032">
    <property type="entry name" value="Sig_transdc_resp-reg_C-effctor"/>
</dbReference>
<dbReference type="GO" id="GO:0004016">
    <property type="term" value="F:adenylate cyclase activity"/>
    <property type="evidence" value="ECO:0007669"/>
    <property type="project" value="TreeGrafter"/>
</dbReference>
<dbReference type="InterPro" id="IPR036388">
    <property type="entry name" value="WH-like_DNA-bd_sf"/>
</dbReference>
<dbReference type="InterPro" id="IPR027417">
    <property type="entry name" value="P-loop_NTPase"/>
</dbReference>
<dbReference type="PANTHER" id="PTHR16305">
    <property type="entry name" value="TESTICULAR SOLUBLE ADENYLYL CYCLASE"/>
    <property type="match status" value="1"/>
</dbReference>
<dbReference type="Gene3D" id="1.10.10.10">
    <property type="entry name" value="Winged helix-like DNA-binding domain superfamily/Winged helix DNA-binding domain"/>
    <property type="match status" value="1"/>
</dbReference>
<name>A0A9W6CXE9_9MICO</name>
<dbReference type="PANTHER" id="PTHR16305:SF35">
    <property type="entry name" value="TRANSCRIPTIONAL ACTIVATOR DOMAIN"/>
    <property type="match status" value="1"/>
</dbReference>
<keyword evidence="5" id="KW-1185">Reference proteome</keyword>
<evidence type="ECO:0000256" key="1">
    <source>
        <dbReference type="ARBA" id="ARBA00022741"/>
    </source>
</evidence>